<dbReference type="Proteomes" id="UP000326570">
    <property type="component" value="Unassembled WGS sequence"/>
</dbReference>
<dbReference type="Pfam" id="PF00085">
    <property type="entry name" value="Thioredoxin"/>
    <property type="match status" value="1"/>
</dbReference>
<evidence type="ECO:0000313" key="2">
    <source>
        <dbReference type="EMBL" id="KAA9340306.1"/>
    </source>
</evidence>
<name>A0A5N1J3H7_9BACT</name>
<dbReference type="Gene3D" id="3.40.30.10">
    <property type="entry name" value="Glutaredoxin"/>
    <property type="match status" value="1"/>
</dbReference>
<proteinExistence type="predicted"/>
<feature type="domain" description="Thioredoxin" evidence="1">
    <location>
        <begin position="5"/>
        <end position="103"/>
    </location>
</feature>
<keyword evidence="3" id="KW-1185">Reference proteome</keyword>
<dbReference type="EMBL" id="VTWT01000003">
    <property type="protein sequence ID" value="KAA9340306.1"/>
    <property type="molecule type" value="Genomic_DNA"/>
</dbReference>
<evidence type="ECO:0000313" key="3">
    <source>
        <dbReference type="Proteomes" id="UP000326570"/>
    </source>
</evidence>
<dbReference type="CDD" id="cd02947">
    <property type="entry name" value="TRX_family"/>
    <property type="match status" value="1"/>
</dbReference>
<organism evidence="2 3">
    <name type="scientific">Adhaeribacter soli</name>
    <dbReference type="NCBI Taxonomy" id="2607655"/>
    <lineage>
        <taxon>Bacteria</taxon>
        <taxon>Pseudomonadati</taxon>
        <taxon>Bacteroidota</taxon>
        <taxon>Cytophagia</taxon>
        <taxon>Cytophagales</taxon>
        <taxon>Hymenobacteraceae</taxon>
        <taxon>Adhaeribacter</taxon>
    </lineage>
</organism>
<sequence>MPIQKATDTELRSLIFENARVVVKFTKTDCPVCERMGQTFRKLSEDARYQDVKFLLMDAAENPVSSKEVHLSGTPFFAVYLGGILIQCKLVAEENELEELLAELHKV</sequence>
<comment type="caution">
    <text evidence="2">The sequence shown here is derived from an EMBL/GenBank/DDBJ whole genome shotgun (WGS) entry which is preliminary data.</text>
</comment>
<dbReference type="SUPFAM" id="SSF52833">
    <property type="entry name" value="Thioredoxin-like"/>
    <property type="match status" value="1"/>
</dbReference>
<dbReference type="RefSeq" id="WP_150903377.1">
    <property type="nucleotide sequence ID" value="NZ_VTWT01000003.1"/>
</dbReference>
<dbReference type="InterPro" id="IPR013766">
    <property type="entry name" value="Thioredoxin_domain"/>
</dbReference>
<accession>A0A5N1J3H7</accession>
<dbReference type="AlphaFoldDB" id="A0A5N1J3H7"/>
<evidence type="ECO:0000259" key="1">
    <source>
        <dbReference type="Pfam" id="PF00085"/>
    </source>
</evidence>
<dbReference type="InterPro" id="IPR036249">
    <property type="entry name" value="Thioredoxin-like_sf"/>
</dbReference>
<protein>
    <submittedName>
        <fullName evidence="2">Thioredoxin family protein</fullName>
    </submittedName>
</protein>
<reference evidence="2 3" key="1">
    <citation type="submission" date="2019-09" db="EMBL/GenBank/DDBJ databases">
        <title>Genome sequence of Adhaeribacter sp. M2.</title>
        <authorList>
            <person name="Srinivasan S."/>
        </authorList>
    </citation>
    <scope>NUCLEOTIDE SEQUENCE [LARGE SCALE GENOMIC DNA]</scope>
    <source>
        <strain evidence="2 3">M2</strain>
    </source>
</reference>
<gene>
    <name evidence="2" type="ORF">F0P94_08140</name>
</gene>